<feature type="domain" description="Methylated-DNA-[protein]-cysteine S-methyltransferase DNA binding" evidence="9">
    <location>
        <begin position="73"/>
        <end position="153"/>
    </location>
</feature>
<comment type="subcellular location">
    <subcellularLocation>
        <location evidence="8">Cytoplasm</location>
    </subcellularLocation>
</comment>
<comment type="miscellaneous">
    <text evidence="8">This enzyme catalyzes only one turnover and therefore is not strictly catalytic. According to one definition, an enzyme is a biocatalyst that acts repeatedly and over many reaction cycles.</text>
</comment>
<evidence type="ECO:0000259" key="10">
    <source>
        <dbReference type="Pfam" id="PF02870"/>
    </source>
</evidence>
<dbReference type="CDD" id="cd06445">
    <property type="entry name" value="ATase"/>
    <property type="match status" value="1"/>
</dbReference>
<feature type="active site" description="Nucleophile; methyl group acceptor" evidence="8">
    <location>
        <position position="124"/>
    </location>
</feature>
<evidence type="ECO:0000256" key="7">
    <source>
        <dbReference type="ARBA" id="ARBA00049348"/>
    </source>
</evidence>
<keyword evidence="3 8" id="KW-0489">Methyltransferase</keyword>
<dbReference type="PANTHER" id="PTHR10815">
    <property type="entry name" value="METHYLATED-DNA--PROTEIN-CYSTEINE METHYLTRANSFERASE"/>
    <property type="match status" value="1"/>
</dbReference>
<dbReference type="InterPro" id="IPR036631">
    <property type="entry name" value="MGMT_N_sf"/>
</dbReference>
<evidence type="ECO:0000259" key="9">
    <source>
        <dbReference type="Pfam" id="PF01035"/>
    </source>
</evidence>
<evidence type="ECO:0000313" key="12">
    <source>
        <dbReference type="Proteomes" id="UP001164909"/>
    </source>
</evidence>
<dbReference type="InterPro" id="IPR036217">
    <property type="entry name" value="MethylDNA_cys_MeTrfase_DNAb"/>
</dbReference>
<reference evidence="11" key="1">
    <citation type="submission" date="2022-12" db="EMBL/GenBank/DDBJ databases">
        <authorList>
            <person name="Bing R.G."/>
            <person name="Willard D.J."/>
            <person name="Manesh M.J.H."/>
            <person name="Laemthong T."/>
            <person name="Crosby J.R."/>
            <person name="Kelly R.M."/>
        </authorList>
    </citation>
    <scope>NUCLEOTIDE SEQUENCE</scope>
    <source>
        <strain evidence="11">DSM 8990</strain>
    </source>
</reference>
<dbReference type="InterPro" id="IPR036388">
    <property type="entry name" value="WH-like_DNA-bd_sf"/>
</dbReference>
<dbReference type="Pfam" id="PF02870">
    <property type="entry name" value="Methyltransf_1N"/>
    <property type="match status" value="1"/>
</dbReference>
<keyword evidence="12" id="KW-1185">Reference proteome</keyword>
<evidence type="ECO:0000256" key="4">
    <source>
        <dbReference type="ARBA" id="ARBA00022679"/>
    </source>
</evidence>
<dbReference type="NCBIfam" id="TIGR00589">
    <property type="entry name" value="ogt"/>
    <property type="match status" value="1"/>
</dbReference>
<evidence type="ECO:0000256" key="6">
    <source>
        <dbReference type="ARBA" id="ARBA00023204"/>
    </source>
</evidence>
<accession>A0ABY7BMY8</accession>
<dbReference type="InterPro" id="IPR014048">
    <property type="entry name" value="MethylDNA_cys_MeTrfase_DNA-bd"/>
</dbReference>
<comment type="catalytic activity">
    <reaction evidence="1 8">
        <text>a 4-O-methyl-thymidine in DNA + L-cysteinyl-[protein] = a thymidine in DNA + S-methyl-L-cysteinyl-[protein]</text>
        <dbReference type="Rhea" id="RHEA:53428"/>
        <dbReference type="Rhea" id="RHEA-COMP:10131"/>
        <dbReference type="Rhea" id="RHEA-COMP:10132"/>
        <dbReference type="Rhea" id="RHEA-COMP:13555"/>
        <dbReference type="Rhea" id="RHEA-COMP:13556"/>
        <dbReference type="ChEBI" id="CHEBI:29950"/>
        <dbReference type="ChEBI" id="CHEBI:82612"/>
        <dbReference type="ChEBI" id="CHEBI:137386"/>
        <dbReference type="ChEBI" id="CHEBI:137387"/>
        <dbReference type="EC" id="2.1.1.63"/>
    </reaction>
</comment>
<dbReference type="InterPro" id="IPR023546">
    <property type="entry name" value="MGMT"/>
</dbReference>
<dbReference type="PANTHER" id="PTHR10815:SF13">
    <property type="entry name" value="METHYLATED-DNA--PROTEIN-CYSTEINE METHYLTRANSFERASE"/>
    <property type="match status" value="1"/>
</dbReference>
<comment type="similarity">
    <text evidence="8">Belongs to the MGMT family.</text>
</comment>
<feature type="domain" description="Methylguanine DNA methyltransferase ribonuclease-like" evidence="10">
    <location>
        <begin position="6"/>
        <end position="67"/>
    </location>
</feature>
<proteinExistence type="inferred from homology"/>
<evidence type="ECO:0000256" key="8">
    <source>
        <dbReference type="HAMAP-Rule" id="MF_00772"/>
    </source>
</evidence>
<evidence type="ECO:0000256" key="2">
    <source>
        <dbReference type="ARBA" id="ARBA00022490"/>
    </source>
</evidence>
<evidence type="ECO:0000256" key="3">
    <source>
        <dbReference type="ARBA" id="ARBA00022603"/>
    </source>
</evidence>
<dbReference type="PROSITE" id="PS00374">
    <property type="entry name" value="MGMT"/>
    <property type="match status" value="1"/>
</dbReference>
<evidence type="ECO:0000313" key="11">
    <source>
        <dbReference type="EMBL" id="WAM34180.1"/>
    </source>
</evidence>
<keyword evidence="2 8" id="KW-0963">Cytoplasm</keyword>
<dbReference type="SUPFAM" id="SSF46767">
    <property type="entry name" value="Methylated DNA-protein cysteine methyltransferase, C-terminal domain"/>
    <property type="match status" value="1"/>
</dbReference>
<dbReference type="Pfam" id="PF01035">
    <property type="entry name" value="DNA_binding_1"/>
    <property type="match status" value="1"/>
</dbReference>
<sequence length="159" mass="18101">MIEKFYTGYYNSPLGLIKVVTDEAYVLRVDFVSQKDDREEENLLVCEAISQLDEYFKGKRKEFDLRLFFKGTEFQKRVWEELMKVGYGKVISYSELAGRIGRKDATRAVANAVGKNPIAIIVPCHRVIKADGKLGGYSAGAHKKIWLLEHEGAKLLQKP</sequence>
<protein>
    <recommendedName>
        <fullName evidence="8">Methylated-DNA--protein-cysteine methyltransferase</fullName>
        <ecNumber evidence="8">2.1.1.63</ecNumber>
    </recommendedName>
    <alternativeName>
        <fullName evidence="8">6-O-methylguanine-DNA methyltransferase</fullName>
        <shortName evidence="8">MGMT</shortName>
    </alternativeName>
    <alternativeName>
        <fullName evidence="8">O-6-methylguanine-DNA-alkyltransferase</fullName>
    </alternativeName>
</protein>
<comment type="function">
    <text evidence="8">Involved in the cellular defense against the biological effects of O6-methylguanine (O6-MeG) and O4-methylthymine (O4-MeT) in DNA. Repairs the methylated nucleobase in DNA by stoichiometrically transferring the methyl group to a cysteine residue in the enzyme. This is a suicide reaction: the enzyme is irreversibly inactivated.</text>
</comment>
<evidence type="ECO:0000256" key="5">
    <source>
        <dbReference type="ARBA" id="ARBA00022763"/>
    </source>
</evidence>
<dbReference type="InterPro" id="IPR001497">
    <property type="entry name" value="MethylDNA_cys_MeTrfase_AS"/>
</dbReference>
<keyword evidence="5 8" id="KW-0227">DNA damage</keyword>
<comment type="catalytic activity">
    <reaction evidence="7 8">
        <text>a 6-O-methyl-2'-deoxyguanosine in DNA + L-cysteinyl-[protein] = S-methyl-L-cysteinyl-[protein] + a 2'-deoxyguanosine in DNA</text>
        <dbReference type="Rhea" id="RHEA:24000"/>
        <dbReference type="Rhea" id="RHEA-COMP:10131"/>
        <dbReference type="Rhea" id="RHEA-COMP:10132"/>
        <dbReference type="Rhea" id="RHEA-COMP:11367"/>
        <dbReference type="Rhea" id="RHEA-COMP:11368"/>
        <dbReference type="ChEBI" id="CHEBI:29950"/>
        <dbReference type="ChEBI" id="CHEBI:82612"/>
        <dbReference type="ChEBI" id="CHEBI:85445"/>
        <dbReference type="ChEBI" id="CHEBI:85448"/>
        <dbReference type="EC" id="2.1.1.63"/>
    </reaction>
</comment>
<name>A0ABY7BMY8_9FIRM</name>
<dbReference type="InterPro" id="IPR008332">
    <property type="entry name" value="MethylG_MeTrfase_N"/>
</dbReference>
<dbReference type="SUPFAM" id="SSF53155">
    <property type="entry name" value="Methylated DNA-protein cysteine methyltransferase domain"/>
    <property type="match status" value="1"/>
</dbReference>
<organism evidence="11 12">
    <name type="scientific">Caldicellulosiruptor morganii</name>
    <dbReference type="NCBI Taxonomy" id="1387555"/>
    <lineage>
        <taxon>Bacteria</taxon>
        <taxon>Bacillati</taxon>
        <taxon>Bacillota</taxon>
        <taxon>Bacillota incertae sedis</taxon>
        <taxon>Caldicellulosiruptorales</taxon>
        <taxon>Caldicellulosiruptoraceae</taxon>
        <taxon>Caldicellulosiruptor</taxon>
    </lineage>
</organism>
<dbReference type="Gene3D" id="3.30.160.70">
    <property type="entry name" value="Methylated DNA-protein cysteine methyltransferase domain"/>
    <property type="match status" value="1"/>
</dbReference>
<dbReference type="Proteomes" id="UP001164909">
    <property type="component" value="Chromosome"/>
</dbReference>
<dbReference type="EMBL" id="CP113865">
    <property type="protein sequence ID" value="WAM34180.1"/>
    <property type="molecule type" value="Genomic_DNA"/>
</dbReference>
<dbReference type="RefSeq" id="WP_045170549.1">
    <property type="nucleotide sequence ID" value="NZ_CP113865.1"/>
</dbReference>
<gene>
    <name evidence="11" type="ORF">OTK00_000357</name>
</gene>
<evidence type="ECO:0000256" key="1">
    <source>
        <dbReference type="ARBA" id="ARBA00001286"/>
    </source>
</evidence>
<dbReference type="HAMAP" id="MF_00772">
    <property type="entry name" value="OGT"/>
    <property type="match status" value="1"/>
</dbReference>
<dbReference type="Gene3D" id="1.10.10.10">
    <property type="entry name" value="Winged helix-like DNA-binding domain superfamily/Winged helix DNA-binding domain"/>
    <property type="match status" value="1"/>
</dbReference>
<keyword evidence="6 8" id="KW-0234">DNA repair</keyword>
<keyword evidence="4 8" id="KW-0808">Transferase</keyword>
<dbReference type="EC" id="2.1.1.63" evidence="8"/>